<name>A0ABT9VFR8_9BACI</name>
<keyword evidence="5" id="KW-1185">Reference proteome</keyword>
<gene>
    <name evidence="4" type="ORF">J2S77_001769</name>
</gene>
<comment type="caution">
    <text evidence="4">The sequence shown here is derived from an EMBL/GenBank/DDBJ whole genome shotgun (WGS) entry which is preliminary data.</text>
</comment>
<evidence type="ECO:0000256" key="2">
    <source>
        <dbReference type="SAM" id="SignalP"/>
    </source>
</evidence>
<feature type="domain" description="SCP" evidence="3">
    <location>
        <begin position="99"/>
        <end position="214"/>
    </location>
</feature>
<dbReference type="NCBIfam" id="TIGR02909">
    <property type="entry name" value="spore_YkwD"/>
    <property type="match status" value="1"/>
</dbReference>
<evidence type="ECO:0000313" key="4">
    <source>
        <dbReference type="EMBL" id="MDQ0159783.1"/>
    </source>
</evidence>
<dbReference type="Pfam" id="PF00188">
    <property type="entry name" value="CAP"/>
    <property type="match status" value="1"/>
</dbReference>
<dbReference type="Gene3D" id="3.40.33.10">
    <property type="entry name" value="CAP"/>
    <property type="match status" value="1"/>
</dbReference>
<feature type="signal peptide" evidence="2">
    <location>
        <begin position="1"/>
        <end position="25"/>
    </location>
</feature>
<reference evidence="4 5" key="1">
    <citation type="submission" date="2023-07" db="EMBL/GenBank/DDBJ databases">
        <title>Genomic Encyclopedia of Type Strains, Phase IV (KMG-IV): sequencing the most valuable type-strain genomes for metagenomic binning, comparative biology and taxonomic classification.</title>
        <authorList>
            <person name="Goeker M."/>
        </authorList>
    </citation>
    <scope>NUCLEOTIDE SEQUENCE [LARGE SCALE GENOMIC DNA]</scope>
    <source>
        <strain evidence="4 5">DSM 16460</strain>
    </source>
</reference>
<sequence>MLRTTGLTILMVMLSVVFVVTPSSADIEQQYEQVQFNNTNWFNVWDWFNQPEQNQNTDQTDQQETEQEQANDQIEESNQTDQEQVDQSTEGHSFEEQVVNLVNEEREKRGLQPLTRSQELSNVARDKSQDMANQGYFSHQSPTYGSPFDMMSDYGIDYRRAGENIAQGQRSPESVMQGWMNSEGHRENILNDQFTHIGVGYVESQGTTYWTQMFITK</sequence>
<evidence type="ECO:0000313" key="5">
    <source>
        <dbReference type="Proteomes" id="UP001224359"/>
    </source>
</evidence>
<organism evidence="4 5">
    <name type="scientific">Alkalibacillus salilacus</name>
    <dbReference type="NCBI Taxonomy" id="284582"/>
    <lineage>
        <taxon>Bacteria</taxon>
        <taxon>Bacillati</taxon>
        <taxon>Bacillota</taxon>
        <taxon>Bacilli</taxon>
        <taxon>Bacillales</taxon>
        <taxon>Bacillaceae</taxon>
        <taxon>Alkalibacillus</taxon>
    </lineage>
</organism>
<evidence type="ECO:0000259" key="3">
    <source>
        <dbReference type="Pfam" id="PF00188"/>
    </source>
</evidence>
<dbReference type="EMBL" id="JAUSTQ010000006">
    <property type="protein sequence ID" value="MDQ0159783.1"/>
    <property type="molecule type" value="Genomic_DNA"/>
</dbReference>
<dbReference type="CDD" id="cd05379">
    <property type="entry name" value="CAP_bacterial"/>
    <property type="match status" value="1"/>
</dbReference>
<dbReference type="InterPro" id="IPR014258">
    <property type="entry name" value="CAP_domain_YkwD-like"/>
</dbReference>
<proteinExistence type="predicted"/>
<feature type="compositionally biased region" description="Polar residues" evidence="1">
    <location>
        <begin position="76"/>
        <end position="91"/>
    </location>
</feature>
<dbReference type="RefSeq" id="WP_306976517.1">
    <property type="nucleotide sequence ID" value="NZ_JAUSTQ010000006.1"/>
</dbReference>
<feature type="compositionally biased region" description="Polar residues" evidence="1">
    <location>
        <begin position="130"/>
        <end position="144"/>
    </location>
</feature>
<protein>
    <submittedName>
        <fullName evidence="4">YkwD family protein</fullName>
    </submittedName>
</protein>
<dbReference type="InterPro" id="IPR014044">
    <property type="entry name" value="CAP_dom"/>
</dbReference>
<dbReference type="InterPro" id="IPR035940">
    <property type="entry name" value="CAP_sf"/>
</dbReference>
<feature type="region of interest" description="Disordered" evidence="1">
    <location>
        <begin position="52"/>
        <end position="144"/>
    </location>
</feature>
<dbReference type="SUPFAM" id="SSF55797">
    <property type="entry name" value="PR-1-like"/>
    <property type="match status" value="1"/>
</dbReference>
<dbReference type="PANTHER" id="PTHR31157">
    <property type="entry name" value="SCP DOMAIN-CONTAINING PROTEIN"/>
    <property type="match status" value="1"/>
</dbReference>
<feature type="chain" id="PRO_5045921075" evidence="2">
    <location>
        <begin position="26"/>
        <end position="217"/>
    </location>
</feature>
<keyword evidence="2" id="KW-0732">Signal</keyword>
<dbReference type="Proteomes" id="UP001224359">
    <property type="component" value="Unassembled WGS sequence"/>
</dbReference>
<accession>A0ABT9VFR8</accession>
<evidence type="ECO:0000256" key="1">
    <source>
        <dbReference type="SAM" id="MobiDB-lite"/>
    </source>
</evidence>
<dbReference type="PANTHER" id="PTHR31157:SF1">
    <property type="entry name" value="SCP DOMAIN-CONTAINING PROTEIN"/>
    <property type="match status" value="1"/>
</dbReference>
<feature type="compositionally biased region" description="Acidic residues" evidence="1">
    <location>
        <begin position="61"/>
        <end position="75"/>
    </location>
</feature>